<organism evidence="7 8">
    <name type="scientific">Sphingomonas morindae</name>
    <dbReference type="NCBI Taxonomy" id="1541170"/>
    <lineage>
        <taxon>Bacteria</taxon>
        <taxon>Pseudomonadati</taxon>
        <taxon>Pseudomonadota</taxon>
        <taxon>Alphaproteobacteria</taxon>
        <taxon>Sphingomonadales</taxon>
        <taxon>Sphingomonadaceae</taxon>
        <taxon>Sphingomonas</taxon>
    </lineage>
</organism>
<feature type="transmembrane region" description="Helical" evidence="5">
    <location>
        <begin position="361"/>
        <end position="382"/>
    </location>
</feature>
<dbReference type="InterPro" id="IPR020846">
    <property type="entry name" value="MFS_dom"/>
</dbReference>
<evidence type="ECO:0000256" key="2">
    <source>
        <dbReference type="ARBA" id="ARBA00022692"/>
    </source>
</evidence>
<evidence type="ECO:0000256" key="3">
    <source>
        <dbReference type="ARBA" id="ARBA00022989"/>
    </source>
</evidence>
<keyword evidence="3 5" id="KW-1133">Transmembrane helix</keyword>
<sequence>MPAAFLMQFDKHMMPIFAPQIRKDFSLSLVEVAHVLAAVTWTYALFQIPGAWMARRLSPIRTIGVCVVGWSFAVLLTPFALGAIGLLFMRALMGAFQAPDFVSSMMLLQREVPLRLRSRGSASLLAAAYLGAITSGPIAAEVAQLWGWRDCFRALGAFGMVFGALVYAYATFDQKRRRSICAVEMRRDGGLFRTISRRDVRSLAISYMLFLALQSFIFAMFPLYLSEVWRTDLVRIGWLSSIPLAALYLAVVFGGVISDMVLKRSGSLFISRVWVGGAAMVCSGLWFAIGMSAGTLIAMVTLMCVGMGFVGLGQVALWSTVQDFSEGSSGFVAASVQLLGGLGAGLGPVVMAHIVSYAGDWGHVRLFLSALSVGAGTFLVLAHRHGRLARQEGAAVAHAKWSGDKGIETR</sequence>
<dbReference type="InterPro" id="IPR036259">
    <property type="entry name" value="MFS_trans_sf"/>
</dbReference>
<feature type="transmembrane region" description="Helical" evidence="5">
    <location>
        <begin position="152"/>
        <end position="170"/>
    </location>
</feature>
<keyword evidence="8" id="KW-1185">Reference proteome</keyword>
<gene>
    <name evidence="7" type="ORF">LHA26_05280</name>
</gene>
<feature type="transmembrane region" description="Helical" evidence="5">
    <location>
        <begin position="330"/>
        <end position="355"/>
    </location>
</feature>
<evidence type="ECO:0000256" key="5">
    <source>
        <dbReference type="SAM" id="Phobius"/>
    </source>
</evidence>
<dbReference type="Gene3D" id="1.20.1250.20">
    <property type="entry name" value="MFS general substrate transporter like domains"/>
    <property type="match status" value="2"/>
</dbReference>
<keyword evidence="2 5" id="KW-0812">Transmembrane</keyword>
<dbReference type="InterPro" id="IPR050382">
    <property type="entry name" value="MFS_Na/Anion_cotransporter"/>
</dbReference>
<keyword evidence="4 5" id="KW-0472">Membrane</keyword>
<feature type="transmembrane region" description="Helical" evidence="5">
    <location>
        <begin position="295"/>
        <end position="318"/>
    </location>
</feature>
<dbReference type="EMBL" id="CP084930">
    <property type="protein sequence ID" value="USI74494.1"/>
    <property type="molecule type" value="Genomic_DNA"/>
</dbReference>
<feature type="domain" description="Major facilitator superfamily (MFS) profile" evidence="6">
    <location>
        <begin position="1"/>
        <end position="387"/>
    </location>
</feature>
<comment type="subcellular location">
    <subcellularLocation>
        <location evidence="1">Membrane</location>
        <topology evidence="1">Multi-pass membrane protein</topology>
    </subcellularLocation>
</comment>
<feature type="transmembrane region" description="Helical" evidence="5">
    <location>
        <begin position="25"/>
        <end position="46"/>
    </location>
</feature>
<evidence type="ECO:0000259" key="6">
    <source>
        <dbReference type="PROSITE" id="PS50850"/>
    </source>
</evidence>
<evidence type="ECO:0000313" key="7">
    <source>
        <dbReference type="EMBL" id="USI74494.1"/>
    </source>
</evidence>
<protein>
    <submittedName>
        <fullName evidence="7">MFS transporter</fullName>
    </submittedName>
</protein>
<evidence type="ECO:0000256" key="4">
    <source>
        <dbReference type="ARBA" id="ARBA00023136"/>
    </source>
</evidence>
<dbReference type="InterPro" id="IPR011701">
    <property type="entry name" value="MFS"/>
</dbReference>
<dbReference type="PROSITE" id="PS50850">
    <property type="entry name" value="MFS"/>
    <property type="match status" value="1"/>
</dbReference>
<proteinExistence type="predicted"/>
<dbReference type="Proteomes" id="UP001056937">
    <property type="component" value="Chromosome 1"/>
</dbReference>
<dbReference type="PANTHER" id="PTHR11662">
    <property type="entry name" value="SOLUTE CARRIER FAMILY 17"/>
    <property type="match status" value="1"/>
</dbReference>
<reference evidence="7" key="1">
    <citation type="journal article" date="2022" name="Toxins">
        <title>Genomic Analysis of Sphingopyxis sp. USTB-05 for Biodegrading Cyanobacterial Hepatotoxins.</title>
        <authorList>
            <person name="Liu C."/>
            <person name="Xu Q."/>
            <person name="Zhao Z."/>
            <person name="Zhang H."/>
            <person name="Liu X."/>
            <person name="Yin C."/>
            <person name="Liu Y."/>
            <person name="Yan H."/>
        </authorList>
    </citation>
    <scope>NUCLEOTIDE SEQUENCE</scope>
    <source>
        <strain evidence="7">NBD5</strain>
    </source>
</reference>
<dbReference type="SUPFAM" id="SSF103473">
    <property type="entry name" value="MFS general substrate transporter"/>
    <property type="match status" value="1"/>
</dbReference>
<dbReference type="PANTHER" id="PTHR11662:SF399">
    <property type="entry name" value="FI19708P1-RELATED"/>
    <property type="match status" value="1"/>
</dbReference>
<feature type="transmembrane region" description="Helical" evidence="5">
    <location>
        <begin position="203"/>
        <end position="224"/>
    </location>
</feature>
<dbReference type="Pfam" id="PF07690">
    <property type="entry name" value="MFS_1"/>
    <property type="match status" value="1"/>
</dbReference>
<accession>A0ABY4XCE0</accession>
<feature type="transmembrane region" description="Helical" evidence="5">
    <location>
        <begin position="236"/>
        <end position="257"/>
    </location>
</feature>
<evidence type="ECO:0000313" key="8">
    <source>
        <dbReference type="Proteomes" id="UP001056937"/>
    </source>
</evidence>
<evidence type="ECO:0000256" key="1">
    <source>
        <dbReference type="ARBA" id="ARBA00004141"/>
    </source>
</evidence>
<feature type="transmembrane region" description="Helical" evidence="5">
    <location>
        <begin position="269"/>
        <end position="289"/>
    </location>
</feature>
<name>A0ABY4XCE0_9SPHN</name>
<feature type="transmembrane region" description="Helical" evidence="5">
    <location>
        <begin position="58"/>
        <end position="81"/>
    </location>
</feature>